<dbReference type="GO" id="GO:0003735">
    <property type="term" value="F:structural constituent of ribosome"/>
    <property type="evidence" value="ECO:0007669"/>
    <property type="project" value="InterPro"/>
</dbReference>
<dbReference type="STRING" id="331648.BST97_08235"/>
<dbReference type="GO" id="GO:0006412">
    <property type="term" value="P:translation"/>
    <property type="evidence" value="ECO:0007669"/>
    <property type="project" value="UniProtKB-UniRule"/>
</dbReference>
<evidence type="ECO:0000256" key="6">
    <source>
        <dbReference type="SAM" id="MobiDB-lite"/>
    </source>
</evidence>
<protein>
    <recommendedName>
        <fullName evidence="4 5">Large ribosomal subunit protein uL4</fullName>
    </recommendedName>
</protein>
<dbReference type="AlphaFoldDB" id="A0A1W6MKI4"/>
<comment type="subunit">
    <text evidence="5">Part of the 50S ribosomal subunit.</text>
</comment>
<keyword evidence="5" id="KW-0699">rRNA-binding</keyword>
<dbReference type="PANTHER" id="PTHR10746">
    <property type="entry name" value="50S RIBOSOMAL PROTEIN L4"/>
    <property type="match status" value="1"/>
</dbReference>
<evidence type="ECO:0000256" key="4">
    <source>
        <dbReference type="ARBA" id="ARBA00035244"/>
    </source>
</evidence>
<comment type="function">
    <text evidence="5">Forms part of the polypeptide exit tunnel.</text>
</comment>
<evidence type="ECO:0000313" key="7">
    <source>
        <dbReference type="EMBL" id="ARN77989.1"/>
    </source>
</evidence>
<dbReference type="HAMAP" id="MF_01328_B">
    <property type="entry name" value="Ribosomal_uL4_B"/>
    <property type="match status" value="1"/>
</dbReference>
<dbReference type="GO" id="GO:0005840">
    <property type="term" value="C:ribosome"/>
    <property type="evidence" value="ECO:0007669"/>
    <property type="project" value="UniProtKB-KW"/>
</dbReference>
<keyword evidence="8" id="KW-1185">Reference proteome</keyword>
<dbReference type="EMBL" id="CP019344">
    <property type="protein sequence ID" value="ARN77989.1"/>
    <property type="molecule type" value="Genomic_DNA"/>
</dbReference>
<keyword evidence="2 5" id="KW-0689">Ribosomal protein</keyword>
<reference evidence="7 8" key="1">
    <citation type="submission" date="2016-11" db="EMBL/GenBank/DDBJ databases">
        <title>Trade-off between light-utilization and light-protection in marine flavobacteria.</title>
        <authorList>
            <person name="Kumagai Y."/>
        </authorList>
    </citation>
    <scope>NUCLEOTIDE SEQUENCE [LARGE SCALE GENOMIC DNA]</scope>
    <source>
        <strain evidence="7 8">JCM 13191</strain>
    </source>
</reference>
<evidence type="ECO:0000256" key="2">
    <source>
        <dbReference type="ARBA" id="ARBA00022980"/>
    </source>
</evidence>
<dbReference type="OrthoDB" id="9803201at2"/>
<evidence type="ECO:0000256" key="3">
    <source>
        <dbReference type="ARBA" id="ARBA00023274"/>
    </source>
</evidence>
<evidence type="ECO:0000256" key="5">
    <source>
        <dbReference type="HAMAP-Rule" id="MF_01328"/>
    </source>
</evidence>
<dbReference type="GO" id="GO:1990904">
    <property type="term" value="C:ribonucleoprotein complex"/>
    <property type="evidence" value="ECO:0007669"/>
    <property type="project" value="UniProtKB-KW"/>
</dbReference>
<dbReference type="Gene3D" id="3.40.1370.10">
    <property type="match status" value="1"/>
</dbReference>
<dbReference type="Pfam" id="PF00573">
    <property type="entry name" value="Ribosomal_L4"/>
    <property type="match status" value="1"/>
</dbReference>
<keyword evidence="5" id="KW-0694">RNA-binding</keyword>
<organism evidence="7 8">
    <name type="scientific">Nonlabens spongiae</name>
    <dbReference type="NCBI Taxonomy" id="331648"/>
    <lineage>
        <taxon>Bacteria</taxon>
        <taxon>Pseudomonadati</taxon>
        <taxon>Bacteroidota</taxon>
        <taxon>Flavobacteriia</taxon>
        <taxon>Flavobacteriales</taxon>
        <taxon>Flavobacteriaceae</taxon>
        <taxon>Nonlabens</taxon>
    </lineage>
</organism>
<keyword evidence="3 5" id="KW-0687">Ribonucleoprotein</keyword>
<sequence length="209" mass="22905">MKVAVKDIKGKDTGREVELSADVFGVEPNEHAIYLDVKQYLANQRQGTHKAKQRAEIVGSTRKIKKQKGTGTARAGSIKSPIFRGGGRIFGPVPRSYSFKLNKNQKRLARKSALSLKAQEGNITVLDSISIDAPKTKDFVAVLKDLGLVDKKSLFVLGGSNNNVYLSSRNLEGVEVLTHSELNTYKIVNATNLVLLEDALEEVVKNLTN</sequence>
<feature type="region of interest" description="Disordered" evidence="6">
    <location>
        <begin position="58"/>
        <end position="77"/>
    </location>
</feature>
<dbReference type="SUPFAM" id="SSF52166">
    <property type="entry name" value="Ribosomal protein L4"/>
    <property type="match status" value="1"/>
</dbReference>
<dbReference type="RefSeq" id="WP_085766783.1">
    <property type="nucleotide sequence ID" value="NZ_CP019344.1"/>
</dbReference>
<proteinExistence type="inferred from homology"/>
<comment type="similarity">
    <text evidence="1 5">Belongs to the universal ribosomal protein uL4 family.</text>
</comment>
<gene>
    <name evidence="5" type="primary">rplD</name>
    <name evidence="7" type="ORF">BST97_08235</name>
</gene>
<dbReference type="InterPro" id="IPR023574">
    <property type="entry name" value="Ribosomal_uL4_dom_sf"/>
</dbReference>
<dbReference type="Proteomes" id="UP000193431">
    <property type="component" value="Chromosome"/>
</dbReference>
<dbReference type="InterPro" id="IPR002136">
    <property type="entry name" value="Ribosomal_uL4"/>
</dbReference>
<dbReference type="GO" id="GO:0019843">
    <property type="term" value="F:rRNA binding"/>
    <property type="evidence" value="ECO:0007669"/>
    <property type="project" value="UniProtKB-UniRule"/>
</dbReference>
<dbReference type="InterPro" id="IPR013005">
    <property type="entry name" value="Ribosomal_uL4-like"/>
</dbReference>
<evidence type="ECO:0000313" key="8">
    <source>
        <dbReference type="Proteomes" id="UP000193431"/>
    </source>
</evidence>
<accession>A0A1W6MKI4</accession>
<name>A0A1W6MKI4_9FLAO</name>
<dbReference type="PANTHER" id="PTHR10746:SF6">
    <property type="entry name" value="LARGE RIBOSOMAL SUBUNIT PROTEIN UL4M"/>
    <property type="match status" value="1"/>
</dbReference>
<dbReference type="NCBIfam" id="TIGR03953">
    <property type="entry name" value="rplD_bact"/>
    <property type="match status" value="1"/>
</dbReference>
<evidence type="ECO:0000256" key="1">
    <source>
        <dbReference type="ARBA" id="ARBA00010528"/>
    </source>
</evidence>
<comment type="function">
    <text evidence="5">One of the primary rRNA binding proteins, this protein initially binds near the 5'-end of the 23S rRNA. It is important during the early stages of 50S assembly. It makes multiple contacts with different domains of the 23S rRNA in the assembled 50S subunit and ribosome.</text>
</comment>